<accession>A0A7T5VBT2</accession>
<dbReference type="SUPFAM" id="SSF46689">
    <property type="entry name" value="Homeodomain-like"/>
    <property type="match status" value="1"/>
</dbReference>
<evidence type="ECO:0000313" key="9">
    <source>
        <dbReference type="Proteomes" id="UP000596092"/>
    </source>
</evidence>
<dbReference type="InterPro" id="IPR025944">
    <property type="entry name" value="Sigma_54_int_dom_CS"/>
</dbReference>
<dbReference type="PANTHER" id="PTHR32071">
    <property type="entry name" value="TRANSCRIPTIONAL REGULATORY PROTEIN"/>
    <property type="match status" value="1"/>
</dbReference>
<gene>
    <name evidence="8" type="ORF">HP555_03480</name>
</gene>
<dbReference type="Pfam" id="PF00158">
    <property type="entry name" value="Sigma54_activat"/>
    <property type="match status" value="1"/>
</dbReference>
<keyword evidence="2" id="KW-0067">ATP-binding</keyword>
<reference evidence="8 9" key="1">
    <citation type="submission" date="2020-05" db="EMBL/GenBank/DDBJ databases">
        <title>Complete genome of Desulfobulbus oligotrophicus.</title>
        <authorList>
            <person name="Podar M."/>
        </authorList>
    </citation>
    <scope>NUCLEOTIDE SEQUENCE [LARGE SCALE GENOMIC DNA]</scope>
    <source>
        <strain evidence="8 9">Prop6</strain>
    </source>
</reference>
<dbReference type="InterPro" id="IPR009057">
    <property type="entry name" value="Homeodomain-like_sf"/>
</dbReference>
<organism evidence="8 9">
    <name type="scientific">Desulfobulbus oligotrophicus</name>
    <dbReference type="NCBI Taxonomy" id="1909699"/>
    <lineage>
        <taxon>Bacteria</taxon>
        <taxon>Pseudomonadati</taxon>
        <taxon>Thermodesulfobacteriota</taxon>
        <taxon>Desulfobulbia</taxon>
        <taxon>Desulfobulbales</taxon>
        <taxon>Desulfobulbaceae</taxon>
        <taxon>Desulfobulbus</taxon>
    </lineage>
</organism>
<dbReference type="GO" id="GO:0005524">
    <property type="term" value="F:ATP binding"/>
    <property type="evidence" value="ECO:0007669"/>
    <property type="project" value="UniProtKB-KW"/>
</dbReference>
<sequence length="473" mass="52596">MNDNFTHILSQGMYPALLNAVPHGIAVTDRDCKIVAINNTLEALTGVMSADAHGVFVDFVLRSNIARRGRTFRDVLAGGDPMVVEGDIVSRDRRKIPMRFTITPLQTVDEQTVGLIIVLDDLSAVVSPAGLEGDSAISESIIGHSSKMREVFELIPLMAHTEASVLITGETGTGKDKIAEAIHKRSNRGSKPFIKINCGALPEALLESELFGYVKGAFTGATKDKPGMFRLAQGGTLFLTEIGDMPLPLQVKLLSVLDDREFFPLGGERKVQVDVRIIAATHRPLKERVSQGLFREDLFYRLNVLQLHLPPLRERESDIRFLINHFLRFFAERTGGSVKTFSDEALRLLMDYAFPGNIRELRNVVEYCTNICQHQQIGVDDLPKQLLAHTRSASQPSAASPLFSSIPERPDRPRETNRDWLSIEKEMIIDTLTQTRGNRSKAAALLGWGRTTLWRKLKIHGLMSPTEPNNEQG</sequence>
<dbReference type="CDD" id="cd00130">
    <property type="entry name" value="PAS"/>
    <property type="match status" value="1"/>
</dbReference>
<evidence type="ECO:0000313" key="8">
    <source>
        <dbReference type="EMBL" id="QQG64992.1"/>
    </source>
</evidence>
<dbReference type="NCBIfam" id="TIGR00229">
    <property type="entry name" value="sensory_box"/>
    <property type="match status" value="1"/>
</dbReference>
<dbReference type="EMBL" id="CP054140">
    <property type="protein sequence ID" value="QQG64992.1"/>
    <property type="molecule type" value="Genomic_DNA"/>
</dbReference>
<dbReference type="Pfam" id="PF08448">
    <property type="entry name" value="PAS_4"/>
    <property type="match status" value="1"/>
</dbReference>
<dbReference type="SUPFAM" id="SSF52540">
    <property type="entry name" value="P-loop containing nucleoside triphosphate hydrolases"/>
    <property type="match status" value="1"/>
</dbReference>
<keyword evidence="4" id="KW-0804">Transcription</keyword>
<proteinExistence type="predicted"/>
<dbReference type="Pfam" id="PF25601">
    <property type="entry name" value="AAA_lid_14"/>
    <property type="match status" value="1"/>
</dbReference>
<dbReference type="Gene3D" id="3.30.450.20">
    <property type="entry name" value="PAS domain"/>
    <property type="match status" value="1"/>
</dbReference>
<evidence type="ECO:0000259" key="7">
    <source>
        <dbReference type="PROSITE" id="PS50112"/>
    </source>
</evidence>
<dbReference type="KEGG" id="dog:HP555_03480"/>
<dbReference type="InterPro" id="IPR000014">
    <property type="entry name" value="PAS"/>
</dbReference>
<dbReference type="RefSeq" id="WP_199263808.1">
    <property type="nucleotide sequence ID" value="NZ_CP054140.1"/>
</dbReference>
<keyword evidence="3" id="KW-0805">Transcription regulation</keyword>
<dbReference type="InterPro" id="IPR003593">
    <property type="entry name" value="AAA+_ATPase"/>
</dbReference>
<dbReference type="PRINTS" id="PR01590">
    <property type="entry name" value="HTHFIS"/>
</dbReference>
<feature type="compositionally biased region" description="Basic and acidic residues" evidence="5">
    <location>
        <begin position="408"/>
        <end position="417"/>
    </location>
</feature>
<evidence type="ECO:0000256" key="3">
    <source>
        <dbReference type="ARBA" id="ARBA00023015"/>
    </source>
</evidence>
<evidence type="ECO:0000256" key="5">
    <source>
        <dbReference type="SAM" id="MobiDB-lite"/>
    </source>
</evidence>
<dbReference type="SUPFAM" id="SSF55785">
    <property type="entry name" value="PYP-like sensor domain (PAS domain)"/>
    <property type="match status" value="1"/>
</dbReference>
<dbReference type="Gene3D" id="3.40.50.300">
    <property type="entry name" value="P-loop containing nucleotide triphosphate hydrolases"/>
    <property type="match status" value="1"/>
</dbReference>
<evidence type="ECO:0000259" key="6">
    <source>
        <dbReference type="PROSITE" id="PS50045"/>
    </source>
</evidence>
<dbReference type="InterPro" id="IPR002197">
    <property type="entry name" value="HTH_Fis"/>
</dbReference>
<dbReference type="PROSITE" id="PS00688">
    <property type="entry name" value="SIGMA54_INTERACT_3"/>
    <property type="match status" value="1"/>
</dbReference>
<dbReference type="Gene3D" id="1.10.10.60">
    <property type="entry name" value="Homeodomain-like"/>
    <property type="match status" value="1"/>
</dbReference>
<evidence type="ECO:0000256" key="1">
    <source>
        <dbReference type="ARBA" id="ARBA00022741"/>
    </source>
</evidence>
<feature type="domain" description="PAS" evidence="7">
    <location>
        <begin position="10"/>
        <end position="79"/>
    </location>
</feature>
<feature type="domain" description="Sigma-54 factor interaction" evidence="6">
    <location>
        <begin position="141"/>
        <end position="370"/>
    </location>
</feature>
<dbReference type="PROSITE" id="PS50045">
    <property type="entry name" value="SIGMA54_INTERACT_4"/>
    <property type="match status" value="1"/>
</dbReference>
<dbReference type="InterPro" id="IPR013656">
    <property type="entry name" value="PAS_4"/>
</dbReference>
<dbReference type="InterPro" id="IPR058031">
    <property type="entry name" value="AAA_lid_NorR"/>
</dbReference>
<dbReference type="GO" id="GO:0006355">
    <property type="term" value="P:regulation of DNA-templated transcription"/>
    <property type="evidence" value="ECO:0007669"/>
    <property type="project" value="InterPro"/>
</dbReference>
<feature type="region of interest" description="Disordered" evidence="5">
    <location>
        <begin position="390"/>
        <end position="417"/>
    </location>
</feature>
<dbReference type="InterPro" id="IPR035965">
    <property type="entry name" value="PAS-like_dom_sf"/>
</dbReference>
<dbReference type="PROSITE" id="PS00675">
    <property type="entry name" value="SIGMA54_INTERACT_1"/>
    <property type="match status" value="1"/>
</dbReference>
<keyword evidence="9" id="KW-1185">Reference proteome</keyword>
<protein>
    <submittedName>
        <fullName evidence="8">Sigma 54-interacting transcriptional regulator</fullName>
    </submittedName>
</protein>
<name>A0A7T5VBT2_9BACT</name>
<dbReference type="InterPro" id="IPR025662">
    <property type="entry name" value="Sigma_54_int_dom_ATP-bd_1"/>
</dbReference>
<dbReference type="Proteomes" id="UP000596092">
    <property type="component" value="Chromosome"/>
</dbReference>
<evidence type="ECO:0000256" key="2">
    <source>
        <dbReference type="ARBA" id="ARBA00022840"/>
    </source>
</evidence>
<dbReference type="GO" id="GO:0043565">
    <property type="term" value="F:sequence-specific DNA binding"/>
    <property type="evidence" value="ECO:0007669"/>
    <property type="project" value="InterPro"/>
</dbReference>
<dbReference type="Gene3D" id="1.10.8.60">
    <property type="match status" value="1"/>
</dbReference>
<evidence type="ECO:0000256" key="4">
    <source>
        <dbReference type="ARBA" id="ARBA00023163"/>
    </source>
</evidence>
<dbReference type="CDD" id="cd00009">
    <property type="entry name" value="AAA"/>
    <property type="match status" value="1"/>
</dbReference>
<dbReference type="Pfam" id="PF02954">
    <property type="entry name" value="HTH_8"/>
    <property type="match status" value="1"/>
</dbReference>
<dbReference type="SMART" id="SM00382">
    <property type="entry name" value="AAA"/>
    <property type="match status" value="1"/>
</dbReference>
<dbReference type="FunFam" id="3.40.50.300:FF:000006">
    <property type="entry name" value="DNA-binding transcriptional regulator NtrC"/>
    <property type="match status" value="1"/>
</dbReference>
<dbReference type="PROSITE" id="PS50112">
    <property type="entry name" value="PAS"/>
    <property type="match status" value="1"/>
</dbReference>
<dbReference type="InterPro" id="IPR027417">
    <property type="entry name" value="P-loop_NTPase"/>
</dbReference>
<keyword evidence="1" id="KW-0547">Nucleotide-binding</keyword>
<dbReference type="AlphaFoldDB" id="A0A7T5VBT2"/>
<dbReference type="InterPro" id="IPR002078">
    <property type="entry name" value="Sigma_54_int"/>
</dbReference>